<proteinExistence type="predicted"/>
<dbReference type="AlphaFoldDB" id="A0A9P5AAD5"/>
<gene>
    <name evidence="3" type="ORF">FBEOM_11045</name>
</gene>
<evidence type="ECO:0000256" key="1">
    <source>
        <dbReference type="SAM" id="MobiDB-lite"/>
    </source>
</evidence>
<feature type="transmembrane region" description="Helical" evidence="2">
    <location>
        <begin position="28"/>
        <end position="53"/>
    </location>
</feature>
<organism evidence="3 4">
    <name type="scientific">Fusarium beomiforme</name>
    <dbReference type="NCBI Taxonomy" id="44412"/>
    <lineage>
        <taxon>Eukaryota</taxon>
        <taxon>Fungi</taxon>
        <taxon>Dikarya</taxon>
        <taxon>Ascomycota</taxon>
        <taxon>Pezizomycotina</taxon>
        <taxon>Sordariomycetes</taxon>
        <taxon>Hypocreomycetidae</taxon>
        <taxon>Hypocreales</taxon>
        <taxon>Nectriaceae</taxon>
        <taxon>Fusarium</taxon>
        <taxon>Fusarium burgessii species complex</taxon>
    </lineage>
</organism>
<dbReference type="EMBL" id="PVQB02000595">
    <property type="protein sequence ID" value="KAF4335121.1"/>
    <property type="molecule type" value="Genomic_DNA"/>
</dbReference>
<dbReference type="OrthoDB" id="4940504at2759"/>
<protein>
    <submittedName>
        <fullName evidence="3">Uncharacterized protein</fullName>
    </submittedName>
</protein>
<evidence type="ECO:0000313" key="3">
    <source>
        <dbReference type="EMBL" id="KAF4335121.1"/>
    </source>
</evidence>
<reference evidence="3" key="2">
    <citation type="submission" date="2020-02" db="EMBL/GenBank/DDBJ databases">
        <title>Identification and distribution of gene clusters putatively required for synthesis of sphingolipid metabolism inhibitors in phylogenetically diverse species of the filamentous fungus Fusarium.</title>
        <authorList>
            <person name="Kim H.-S."/>
            <person name="Busman M."/>
            <person name="Brown D.W."/>
            <person name="Divon H."/>
            <person name="Uhlig S."/>
            <person name="Proctor R.H."/>
        </authorList>
    </citation>
    <scope>NUCLEOTIDE SEQUENCE</scope>
    <source>
        <strain evidence="3">NRRL 25174</strain>
    </source>
</reference>
<keyword evidence="2" id="KW-1133">Transmembrane helix</keyword>
<dbReference type="Proteomes" id="UP000730481">
    <property type="component" value="Unassembled WGS sequence"/>
</dbReference>
<feature type="compositionally biased region" description="Polar residues" evidence="1">
    <location>
        <begin position="178"/>
        <end position="208"/>
    </location>
</feature>
<feature type="region of interest" description="Disordered" evidence="1">
    <location>
        <begin position="324"/>
        <end position="352"/>
    </location>
</feature>
<comment type="caution">
    <text evidence="3">The sequence shown here is derived from an EMBL/GenBank/DDBJ whole genome shotgun (WGS) entry which is preliminary data.</text>
</comment>
<evidence type="ECO:0000256" key="2">
    <source>
        <dbReference type="SAM" id="Phobius"/>
    </source>
</evidence>
<evidence type="ECO:0000313" key="4">
    <source>
        <dbReference type="Proteomes" id="UP000730481"/>
    </source>
</evidence>
<name>A0A9P5AAD5_9HYPO</name>
<sequence length="426" mass="44873">MDPEKSEAQAPRTTKYGKLKSSPFFMKMLVACVFIMCVVLCMFGMGVLGALYAHTKVLKHEFDATAEHHASDDGPNIARRLEGAGGSYPISTKTALSTIYGVSYTSIPEVVTEVLTIPGTTYVSVPGETQFSVSLTTRESTTEYCEIEIVTVTASYTITIPSDNTSQDSSGEAVGATVTGSPQTVTETRTDVSLTSGPSDATVTGNPQTVTKTRTDISLTQGPSDAVVTGNPQTVTETQIDLSLTNGHSEAVTTSYPQSITNTFEISSLLPKPHTTITVPSLYPPQKGLSTVTQYTTVEKTITAPNSFLTVTLTSHCPECTHIEPASPTSSTTTTVYETAGEPSTSTTTIIVPPPAYPPFPPYPTSNNTLPPGPSGSITVVPPPPTTPIIVSRGTKKPEPRGWGGTSGTTNLSCTVMLVALIMFAL</sequence>
<keyword evidence="2" id="KW-0812">Transmembrane</keyword>
<reference evidence="3" key="1">
    <citation type="journal article" date="2017" name="Mycologia">
        <title>Fusarium algeriense, sp. nov., a novel toxigenic crown rot pathogen of durum wheat from Algeria is nested in the Fusarium burgessii species complex.</title>
        <authorList>
            <person name="Laraba I."/>
            <person name="Keddad A."/>
            <person name="Boureghda H."/>
            <person name="Abdallah N."/>
            <person name="Vaughan M.M."/>
            <person name="Proctor R.H."/>
            <person name="Busman M."/>
            <person name="O'Donnell K."/>
        </authorList>
    </citation>
    <scope>NUCLEOTIDE SEQUENCE</scope>
    <source>
        <strain evidence="3">NRRL 25174</strain>
    </source>
</reference>
<accession>A0A9P5AAD5</accession>
<keyword evidence="2" id="KW-0472">Membrane</keyword>
<feature type="region of interest" description="Disordered" evidence="1">
    <location>
        <begin position="163"/>
        <end position="208"/>
    </location>
</feature>
<keyword evidence="4" id="KW-1185">Reference proteome</keyword>